<keyword evidence="1" id="KW-0812">Transmembrane</keyword>
<dbReference type="AlphaFoldDB" id="B9ESR7"/>
<feature type="transmembrane region" description="Helical" evidence="1">
    <location>
        <begin position="6"/>
        <end position="27"/>
    </location>
</feature>
<protein>
    <submittedName>
        <fullName evidence="2">Uncharacterized protein</fullName>
    </submittedName>
</protein>
<keyword evidence="3" id="KW-1185">Reference proteome</keyword>
<evidence type="ECO:0000313" key="2">
    <source>
        <dbReference type="EMBL" id="CAX32421.1"/>
    </source>
</evidence>
<gene>
    <name evidence="2" type="ordered locus">PMT_2903</name>
</gene>
<proteinExistence type="predicted"/>
<dbReference type="KEGG" id="pmt:PMT_2903"/>
<organism evidence="2 3">
    <name type="scientific">Prochlorococcus marinus (strain MIT 9313)</name>
    <dbReference type="NCBI Taxonomy" id="74547"/>
    <lineage>
        <taxon>Bacteria</taxon>
        <taxon>Bacillati</taxon>
        <taxon>Cyanobacteriota</taxon>
        <taxon>Cyanophyceae</taxon>
        <taxon>Synechococcales</taxon>
        <taxon>Prochlorococcaceae</taxon>
        <taxon>Prochlorococcus</taxon>
    </lineage>
</organism>
<dbReference type="HOGENOM" id="CLU_3275083_0_0_3"/>
<dbReference type="Proteomes" id="UP000001423">
    <property type="component" value="Chromosome"/>
</dbReference>
<dbReference type="EMBL" id="BX548175">
    <property type="protein sequence ID" value="CAX32421.1"/>
    <property type="molecule type" value="Genomic_DNA"/>
</dbReference>
<evidence type="ECO:0000313" key="3">
    <source>
        <dbReference type="Proteomes" id="UP000001423"/>
    </source>
</evidence>
<accession>B9ESR7</accession>
<sequence>MQRSLSSVSAMLALVKDVVLIGSFALVGTTQRTLFALTDHVSKK</sequence>
<keyword evidence="1" id="KW-1133">Transmembrane helix</keyword>
<keyword evidence="1" id="KW-0472">Membrane</keyword>
<name>B9ESR7_PROMM</name>
<reference evidence="2 3" key="1">
    <citation type="journal article" date="2003" name="Nature">
        <title>Genome divergence in two Prochlorococcus ecotypes reflects oceanic niche differentiation.</title>
        <authorList>
            <person name="Rocap G."/>
            <person name="Larimer F.W."/>
            <person name="Lamerdin J.E."/>
            <person name="Malfatti S."/>
            <person name="Chain P."/>
            <person name="Ahlgren N.A."/>
            <person name="Arellano A."/>
            <person name="Coleman M."/>
            <person name="Hauser L."/>
            <person name="Hess W.R."/>
            <person name="Johnson Z.I."/>
            <person name="Land M.L."/>
            <person name="Lindell D."/>
            <person name="Post A.F."/>
            <person name="Regala W."/>
            <person name="Shah M."/>
            <person name="Shaw S.L."/>
            <person name="Steglich C."/>
            <person name="Sullivan M.B."/>
            <person name="Ting C.S."/>
            <person name="Tolonen A."/>
            <person name="Webb E.A."/>
            <person name="Zinser E.R."/>
            <person name="Chisholm S.W."/>
        </authorList>
    </citation>
    <scope>NUCLEOTIDE SEQUENCE [LARGE SCALE GENOMIC DNA]</scope>
    <source>
        <strain evidence="3">MIT 9313</strain>
    </source>
</reference>
<evidence type="ECO:0000256" key="1">
    <source>
        <dbReference type="SAM" id="Phobius"/>
    </source>
</evidence>